<evidence type="ECO:0000313" key="3">
    <source>
        <dbReference type="Proteomes" id="UP000023152"/>
    </source>
</evidence>
<reference evidence="2 3" key="1">
    <citation type="journal article" date="2013" name="Curr. Biol.">
        <title>The Genome of the Foraminiferan Reticulomyxa filosa.</title>
        <authorList>
            <person name="Glockner G."/>
            <person name="Hulsmann N."/>
            <person name="Schleicher M."/>
            <person name="Noegel A.A."/>
            <person name="Eichinger L."/>
            <person name="Gallinger C."/>
            <person name="Pawlowski J."/>
            <person name="Sierra R."/>
            <person name="Euteneuer U."/>
            <person name="Pillet L."/>
            <person name="Moustafa A."/>
            <person name="Platzer M."/>
            <person name="Groth M."/>
            <person name="Szafranski K."/>
            <person name="Schliwa M."/>
        </authorList>
    </citation>
    <scope>NUCLEOTIDE SEQUENCE [LARGE SCALE GENOMIC DNA]</scope>
</reference>
<feature type="region of interest" description="Disordered" evidence="1">
    <location>
        <begin position="35"/>
        <end position="54"/>
    </location>
</feature>
<name>X6LRC8_RETFI</name>
<evidence type="ECO:0000313" key="2">
    <source>
        <dbReference type="EMBL" id="ETO04408.1"/>
    </source>
</evidence>
<comment type="caution">
    <text evidence="2">The sequence shown here is derived from an EMBL/GenBank/DDBJ whole genome shotgun (WGS) entry which is preliminary data.</text>
</comment>
<dbReference type="AlphaFoldDB" id="X6LRC8"/>
<protein>
    <submittedName>
        <fullName evidence="2">Uncharacterized protein</fullName>
    </submittedName>
</protein>
<accession>X6LRC8</accession>
<dbReference type="EMBL" id="ASPP01029405">
    <property type="protein sequence ID" value="ETO04408.1"/>
    <property type="molecule type" value="Genomic_DNA"/>
</dbReference>
<organism evidence="2 3">
    <name type="scientific">Reticulomyxa filosa</name>
    <dbReference type="NCBI Taxonomy" id="46433"/>
    <lineage>
        <taxon>Eukaryota</taxon>
        <taxon>Sar</taxon>
        <taxon>Rhizaria</taxon>
        <taxon>Retaria</taxon>
        <taxon>Foraminifera</taxon>
        <taxon>Monothalamids</taxon>
        <taxon>Reticulomyxidae</taxon>
        <taxon>Reticulomyxa</taxon>
    </lineage>
</organism>
<gene>
    <name evidence="2" type="ORF">RFI_32991</name>
</gene>
<keyword evidence="3" id="KW-1185">Reference proteome</keyword>
<sequence length="54" mass="6717">MFFSSDSSCAHLDNFEEEYCDKHYKDKCKDKDKYKKQNNEKQQYNEKDKEKRNK</sequence>
<dbReference type="Proteomes" id="UP000023152">
    <property type="component" value="Unassembled WGS sequence"/>
</dbReference>
<evidence type="ECO:0000256" key="1">
    <source>
        <dbReference type="SAM" id="MobiDB-lite"/>
    </source>
</evidence>
<proteinExistence type="predicted"/>